<comment type="caution">
    <text evidence="2">The sequence shown here is derived from an EMBL/GenBank/DDBJ whole genome shotgun (WGS) entry which is preliminary data.</text>
</comment>
<gene>
    <name evidence="2" type="ORF">CEQ21_00430</name>
</gene>
<organism evidence="2 3">
    <name type="scientific">Niallia circulans</name>
    <name type="common">Bacillus circulans</name>
    <dbReference type="NCBI Taxonomy" id="1397"/>
    <lineage>
        <taxon>Bacteria</taxon>
        <taxon>Bacillati</taxon>
        <taxon>Bacillota</taxon>
        <taxon>Bacilli</taxon>
        <taxon>Bacillales</taxon>
        <taxon>Bacillaceae</taxon>
        <taxon>Niallia</taxon>
    </lineage>
</organism>
<proteinExistence type="predicted"/>
<dbReference type="InterPro" id="IPR050266">
    <property type="entry name" value="AB_hydrolase_sf"/>
</dbReference>
<dbReference type="GO" id="GO:0016020">
    <property type="term" value="C:membrane"/>
    <property type="evidence" value="ECO:0007669"/>
    <property type="project" value="TreeGrafter"/>
</dbReference>
<dbReference type="InterPro" id="IPR000073">
    <property type="entry name" value="AB_hydrolase_1"/>
</dbReference>
<evidence type="ECO:0000313" key="2">
    <source>
        <dbReference type="EMBL" id="TRZ40660.1"/>
    </source>
</evidence>
<keyword evidence="2" id="KW-0378">Hydrolase</keyword>
<evidence type="ECO:0000259" key="1">
    <source>
        <dbReference type="Pfam" id="PF00561"/>
    </source>
</evidence>
<feature type="domain" description="AB hydrolase-1" evidence="1">
    <location>
        <begin position="55"/>
        <end position="172"/>
    </location>
</feature>
<reference evidence="3" key="1">
    <citation type="submission" date="2018-10" db="EMBL/GenBank/DDBJ databases">
        <title>FDA dAtabase for Regulatory Grade micrObial Sequences (FDA-ARGOS): Supporting development and validation of Infectious Disease Dx tests.</title>
        <authorList>
            <person name="Minogue T."/>
            <person name="Wolcott M."/>
            <person name="Wasieloski L."/>
            <person name="Aguilar W."/>
            <person name="Moore D."/>
            <person name="Tallon L."/>
            <person name="Sadzewicz L."/>
            <person name="Sengamalay N."/>
            <person name="Ott S."/>
            <person name="Godinez A."/>
            <person name="Nagaraj S."/>
            <person name="Vavikolanu K."/>
            <person name="Vyas G."/>
            <person name="Nadendla S."/>
            <person name="George J."/>
            <person name="Sichtig H."/>
        </authorList>
    </citation>
    <scope>NUCLEOTIDE SEQUENCE [LARGE SCALE GENOMIC DNA]</scope>
    <source>
        <strain evidence="3">FDAARGOS_343</strain>
    </source>
</reference>
<dbReference type="GO" id="GO:0016787">
    <property type="term" value="F:hydrolase activity"/>
    <property type="evidence" value="ECO:0007669"/>
    <property type="project" value="UniProtKB-KW"/>
</dbReference>
<dbReference type="Proteomes" id="UP000319837">
    <property type="component" value="Unassembled WGS sequence"/>
</dbReference>
<protein>
    <submittedName>
        <fullName evidence="2">Alpha/beta hydrolase</fullName>
    </submittedName>
</protein>
<dbReference type="EMBL" id="RIBP01000001">
    <property type="protein sequence ID" value="TRZ40660.1"/>
    <property type="molecule type" value="Genomic_DNA"/>
</dbReference>
<dbReference type="PANTHER" id="PTHR43798">
    <property type="entry name" value="MONOACYLGLYCEROL LIPASE"/>
    <property type="match status" value="1"/>
</dbReference>
<accession>A0A553SUI9</accession>
<name>A0A553SUI9_NIACI</name>
<dbReference type="InterPro" id="IPR029058">
    <property type="entry name" value="AB_hydrolase_fold"/>
</dbReference>
<sequence length="310" mass="34892">MKIILLVILSALVIWFVCSNLLTIYEKKKYPAIGELVEVDGKNMHVYKKGEGKNTIVLLSGLGTTAPVLDFEPLVNELAKKNNVVVAEAFGYGWSDITEKERTVENIIEELRAALQAANISGPYVLMPHSISGIYSMYYANTYPEEVKAIIGIDPTLPQALNYFDESAPSMPKYMSYLAPTGVARLATYITPDSLLPIAEEDTYSNINLKTTKAVTAWKGYNKNIVSEANEIKDNINKTKKMTFSADLPVLIFTKEEELNNQGKSNITFYEDQLTNVDHKKIVSLDGHHYLHWTYFKEMSKTVNDFLKIQ</sequence>
<dbReference type="Pfam" id="PF00561">
    <property type="entry name" value="Abhydrolase_1"/>
    <property type="match status" value="1"/>
</dbReference>
<dbReference type="AlphaFoldDB" id="A0A553SUI9"/>
<dbReference type="Gene3D" id="3.40.50.1820">
    <property type="entry name" value="alpha/beta hydrolase"/>
    <property type="match status" value="1"/>
</dbReference>
<dbReference type="SUPFAM" id="SSF53474">
    <property type="entry name" value="alpha/beta-Hydrolases"/>
    <property type="match status" value="1"/>
</dbReference>
<evidence type="ECO:0000313" key="3">
    <source>
        <dbReference type="Proteomes" id="UP000319837"/>
    </source>
</evidence>
<dbReference type="PANTHER" id="PTHR43798:SF33">
    <property type="entry name" value="HYDROLASE, PUTATIVE (AFU_ORTHOLOGUE AFUA_2G14860)-RELATED"/>
    <property type="match status" value="1"/>
</dbReference>